<dbReference type="Proteomes" id="UP000076609">
    <property type="component" value="Unassembled WGS sequence"/>
</dbReference>
<comment type="caution">
    <text evidence="1">The sequence shown here is derived from an EMBL/GenBank/DDBJ whole genome shotgun (WGS) entry which is preliminary data.</text>
</comment>
<dbReference type="Pfam" id="PF10983">
    <property type="entry name" value="DUF2793"/>
    <property type="match status" value="1"/>
</dbReference>
<evidence type="ECO:0008006" key="3">
    <source>
        <dbReference type="Google" id="ProtNLM"/>
    </source>
</evidence>
<proteinExistence type="predicted"/>
<organism evidence="1 2">
    <name type="scientific">Sphingomonas hankookensis</name>
    <dbReference type="NCBI Taxonomy" id="563996"/>
    <lineage>
        <taxon>Bacteria</taxon>
        <taxon>Pseudomonadati</taxon>
        <taxon>Pseudomonadota</taxon>
        <taxon>Alphaproteobacteria</taxon>
        <taxon>Sphingomonadales</taxon>
        <taxon>Sphingomonadaceae</taxon>
        <taxon>Sphingomonas</taxon>
    </lineage>
</organism>
<keyword evidence="2" id="KW-1185">Reference proteome</keyword>
<accession>A0ABR5YDF0</accession>
<dbReference type="RefSeq" id="WP_066690131.1">
    <property type="nucleotide sequence ID" value="NZ_CP117025.1"/>
</dbReference>
<dbReference type="InterPro" id="IPR021251">
    <property type="entry name" value="DUF2793"/>
</dbReference>
<evidence type="ECO:0000313" key="2">
    <source>
        <dbReference type="Proteomes" id="UP000076609"/>
    </source>
</evidence>
<evidence type="ECO:0000313" key="1">
    <source>
        <dbReference type="EMBL" id="KZE14686.1"/>
    </source>
</evidence>
<reference evidence="2" key="1">
    <citation type="submission" date="2016-01" db="EMBL/GenBank/DDBJ databases">
        <title>Draft genome of Chromobacterium sp. F49.</title>
        <authorList>
            <person name="Hong K.W."/>
        </authorList>
    </citation>
    <scope>NUCLEOTIDE SEQUENCE [LARGE SCALE GENOMIC DNA]</scope>
    <source>
        <strain evidence="2">CN3</strain>
    </source>
</reference>
<name>A0ABR5YDF0_9SPHN</name>
<protein>
    <recommendedName>
        <fullName evidence="3">DUF2793 domain-containing protein</fullName>
    </recommendedName>
</protein>
<sequence>MNELTHRLGLPLLHVAQAHKEMAHNEALMLVDLLLHGCVAGVAQDAPPVAAAPGQCWITGAAPSGEWAGQAGRIAGMTEGGWRFVSPREGMRFWWTGGETTVEFRGGAWRLGEVSARRIVIAGNPVVGAQQPAIAAPQGGTARDEEARTAVTAILAALRAHGLIAG</sequence>
<gene>
    <name evidence="1" type="ORF">AVT10_14645</name>
</gene>
<dbReference type="EMBL" id="LQQO01000015">
    <property type="protein sequence ID" value="KZE14686.1"/>
    <property type="molecule type" value="Genomic_DNA"/>
</dbReference>